<keyword evidence="2" id="KW-0540">Nuclease</keyword>
<evidence type="ECO:0000313" key="3">
    <source>
        <dbReference type="Proteomes" id="UP000317171"/>
    </source>
</evidence>
<keyword evidence="2" id="KW-0378">Hydrolase</keyword>
<name>A0A517RKZ4_9PLAN</name>
<dbReference type="KEGG" id="gaz:Pan241w_46630"/>
<dbReference type="InterPro" id="IPR003615">
    <property type="entry name" value="HNH_nuc"/>
</dbReference>
<gene>
    <name evidence="2" type="ORF">Pan241w_46630</name>
</gene>
<reference evidence="2 3" key="1">
    <citation type="submission" date="2019-02" db="EMBL/GenBank/DDBJ databases">
        <title>Deep-cultivation of Planctomycetes and their phenomic and genomic characterization uncovers novel biology.</title>
        <authorList>
            <person name="Wiegand S."/>
            <person name="Jogler M."/>
            <person name="Boedeker C."/>
            <person name="Pinto D."/>
            <person name="Vollmers J."/>
            <person name="Rivas-Marin E."/>
            <person name="Kohn T."/>
            <person name="Peeters S.H."/>
            <person name="Heuer A."/>
            <person name="Rast P."/>
            <person name="Oberbeckmann S."/>
            <person name="Bunk B."/>
            <person name="Jeske O."/>
            <person name="Meyerdierks A."/>
            <person name="Storesund J.E."/>
            <person name="Kallscheuer N."/>
            <person name="Luecker S."/>
            <person name="Lage O.M."/>
            <person name="Pohl T."/>
            <person name="Merkel B.J."/>
            <person name="Hornburger P."/>
            <person name="Mueller R.-W."/>
            <person name="Bruemmer F."/>
            <person name="Labrenz M."/>
            <person name="Spormann A.M."/>
            <person name="Op den Camp H."/>
            <person name="Overmann J."/>
            <person name="Amann R."/>
            <person name="Jetten M.S.M."/>
            <person name="Mascher T."/>
            <person name="Medema M.H."/>
            <person name="Devos D.P."/>
            <person name="Kaster A.-K."/>
            <person name="Ovreas L."/>
            <person name="Rohde M."/>
            <person name="Galperin M.Y."/>
            <person name="Jogler C."/>
        </authorList>
    </citation>
    <scope>NUCLEOTIDE SEQUENCE [LARGE SCALE GENOMIC DNA]</scope>
    <source>
        <strain evidence="2 3">Pan241w</strain>
    </source>
</reference>
<dbReference type="InterPro" id="IPR029024">
    <property type="entry name" value="TerB-like"/>
</dbReference>
<keyword evidence="2" id="KW-0255">Endonuclease</keyword>
<dbReference type="RefSeq" id="WP_145220106.1">
    <property type="nucleotide sequence ID" value="NZ_CP036269.1"/>
</dbReference>
<dbReference type="SUPFAM" id="SSF158682">
    <property type="entry name" value="TerB-like"/>
    <property type="match status" value="1"/>
</dbReference>
<dbReference type="GO" id="GO:0008270">
    <property type="term" value="F:zinc ion binding"/>
    <property type="evidence" value="ECO:0007669"/>
    <property type="project" value="InterPro"/>
</dbReference>
<dbReference type="AlphaFoldDB" id="A0A517RKZ4"/>
<dbReference type="SMART" id="SM00507">
    <property type="entry name" value="HNHc"/>
    <property type="match status" value="1"/>
</dbReference>
<dbReference type="Proteomes" id="UP000317171">
    <property type="component" value="Chromosome"/>
</dbReference>
<accession>A0A517RKZ4</accession>
<sequence>MKELTNPQKNTQVGASHIQKILYVALSESKNLASEPDDSLKRLLEKFTFSKESYTQAASAIYREIYYRCTKDLEITPKESTLLEHVVRLLDLDDELIVKLDYEIGLMIYKRVFREAVSDGELTEDEQKLLEKTSRFFDLKKRDINKAISKQALSYYSFLLANSLNDDLLTQDEMTKLAIVANRFGLTQKDLKKLSVPNKKEVLATALGAIKARGEICEGDEEHIRALTKFLNAQDLLKACLMDLELYSRIFEIRKGNLPTLESNGLILQPGEKLHYALSITYQHRVGNKLKKLDGTLYVGSIRLRFIGLHKSHEVKYKNIFDIKFQYQRTPKLSLSVSSGKGGGDYRLQGKVDPGVLFELQEAVMFLIRKSRGLEKKSSQDTRYIPDEIRSEVWYRDGGRCVICNADDYLEFDHIIPLSKGGSTSTENLQILCRKCNSEKSDFI</sequence>
<evidence type="ECO:0000259" key="1">
    <source>
        <dbReference type="SMART" id="SM00507"/>
    </source>
</evidence>
<dbReference type="Gene3D" id="1.10.30.50">
    <property type="match status" value="1"/>
</dbReference>
<keyword evidence="3" id="KW-1185">Reference proteome</keyword>
<dbReference type="GO" id="GO:0004519">
    <property type="term" value="F:endonuclease activity"/>
    <property type="evidence" value="ECO:0007669"/>
    <property type="project" value="UniProtKB-KW"/>
</dbReference>
<dbReference type="GO" id="GO:0003676">
    <property type="term" value="F:nucleic acid binding"/>
    <property type="evidence" value="ECO:0007669"/>
    <property type="project" value="InterPro"/>
</dbReference>
<dbReference type="CDD" id="cd00085">
    <property type="entry name" value="HNHc"/>
    <property type="match status" value="1"/>
</dbReference>
<dbReference type="PANTHER" id="PTHR33877">
    <property type="entry name" value="SLL1193 PROTEIN"/>
    <property type="match status" value="1"/>
</dbReference>
<feature type="domain" description="HNH nuclease" evidence="1">
    <location>
        <begin position="388"/>
        <end position="438"/>
    </location>
</feature>
<dbReference type="InterPro" id="IPR002711">
    <property type="entry name" value="HNH"/>
</dbReference>
<protein>
    <submittedName>
        <fullName evidence="2">HNH endonuclease</fullName>
    </submittedName>
</protein>
<dbReference type="InterPro" id="IPR052892">
    <property type="entry name" value="NA-targeting_endonuclease"/>
</dbReference>
<dbReference type="EMBL" id="CP036269">
    <property type="protein sequence ID" value="QDT44551.1"/>
    <property type="molecule type" value="Genomic_DNA"/>
</dbReference>
<evidence type="ECO:0000313" key="2">
    <source>
        <dbReference type="EMBL" id="QDT44551.1"/>
    </source>
</evidence>
<organism evidence="2 3">
    <name type="scientific">Gimesia alba</name>
    <dbReference type="NCBI Taxonomy" id="2527973"/>
    <lineage>
        <taxon>Bacteria</taxon>
        <taxon>Pseudomonadati</taxon>
        <taxon>Planctomycetota</taxon>
        <taxon>Planctomycetia</taxon>
        <taxon>Planctomycetales</taxon>
        <taxon>Planctomycetaceae</taxon>
        <taxon>Gimesia</taxon>
    </lineage>
</organism>
<dbReference type="Pfam" id="PF01844">
    <property type="entry name" value="HNH"/>
    <property type="match status" value="1"/>
</dbReference>
<proteinExistence type="predicted"/>
<dbReference type="OrthoDB" id="9802901at2"/>
<dbReference type="PANTHER" id="PTHR33877:SF1">
    <property type="entry name" value="TYPE IV METHYL-DIRECTED RESTRICTION ENZYME ECOKMCRA"/>
    <property type="match status" value="1"/>
</dbReference>